<dbReference type="Pfam" id="PF14114">
    <property type="entry name" value="DUF4286"/>
    <property type="match status" value="1"/>
</dbReference>
<dbReference type="RefSeq" id="WP_255038190.1">
    <property type="nucleotide sequence ID" value="NZ_RJUF01000174.1"/>
</dbReference>
<name>A0AAE3KTX6_9BACT</name>
<protein>
    <submittedName>
        <fullName evidence="1">DUF4286 family protein</fullName>
    </submittedName>
</protein>
<dbReference type="AlphaFoldDB" id="A0AAE3KTX6"/>
<evidence type="ECO:0000313" key="2">
    <source>
        <dbReference type="Proteomes" id="UP001204144"/>
    </source>
</evidence>
<dbReference type="EMBL" id="RJUF01000174">
    <property type="protein sequence ID" value="MCP9764498.1"/>
    <property type="molecule type" value="Genomic_DNA"/>
</dbReference>
<dbReference type="Proteomes" id="UP001204144">
    <property type="component" value="Unassembled WGS sequence"/>
</dbReference>
<sequence>MLLENITFSVSKSNSAAFEAWIKGEIEDIRIWVEDIHSYKLLTEIDPESSNYSIQFTFSTKEQFDVFKQLHFDVLLSKAQNKFLGEILHFNTLLQKF</sequence>
<accession>A0AAE3KTX6</accession>
<keyword evidence="2" id="KW-1185">Reference proteome</keyword>
<gene>
    <name evidence="1" type="ORF">EGI31_16275</name>
</gene>
<comment type="caution">
    <text evidence="1">The sequence shown here is derived from an EMBL/GenBank/DDBJ whole genome shotgun (WGS) entry which is preliminary data.</text>
</comment>
<organism evidence="1 2">
    <name type="scientific">Lacihabitans soyangensis</name>
    <dbReference type="NCBI Taxonomy" id="869394"/>
    <lineage>
        <taxon>Bacteria</taxon>
        <taxon>Pseudomonadati</taxon>
        <taxon>Bacteroidota</taxon>
        <taxon>Cytophagia</taxon>
        <taxon>Cytophagales</taxon>
        <taxon>Leadbetterellaceae</taxon>
        <taxon>Lacihabitans</taxon>
    </lineage>
</organism>
<evidence type="ECO:0000313" key="1">
    <source>
        <dbReference type="EMBL" id="MCP9764498.1"/>
    </source>
</evidence>
<dbReference type="InterPro" id="IPR025563">
    <property type="entry name" value="DUF4286"/>
</dbReference>
<proteinExistence type="predicted"/>
<reference evidence="1 2" key="1">
    <citation type="submission" date="2018-11" db="EMBL/GenBank/DDBJ databases">
        <title>Novel bacteria species description.</title>
        <authorList>
            <person name="Han J.-H."/>
        </authorList>
    </citation>
    <scope>NUCLEOTIDE SEQUENCE [LARGE SCALE GENOMIC DNA]</scope>
    <source>
        <strain evidence="1 2">KCTC23259</strain>
    </source>
</reference>